<dbReference type="SUPFAM" id="SSF56784">
    <property type="entry name" value="HAD-like"/>
    <property type="match status" value="1"/>
</dbReference>
<organism evidence="1 2">
    <name type="scientific">Denitrobaculum tricleocarpae</name>
    <dbReference type="NCBI Taxonomy" id="2591009"/>
    <lineage>
        <taxon>Bacteria</taxon>
        <taxon>Pseudomonadati</taxon>
        <taxon>Pseudomonadota</taxon>
        <taxon>Alphaproteobacteria</taxon>
        <taxon>Rhodospirillales</taxon>
        <taxon>Rhodospirillaceae</taxon>
        <taxon>Denitrobaculum</taxon>
    </lineage>
</organism>
<dbReference type="Gene3D" id="1.10.150.450">
    <property type="match status" value="1"/>
</dbReference>
<name>A0A545U1J3_9PROT</name>
<dbReference type="EMBL" id="VHSH01000001">
    <property type="protein sequence ID" value="TQV83273.1"/>
    <property type="molecule type" value="Genomic_DNA"/>
</dbReference>
<dbReference type="InterPro" id="IPR036412">
    <property type="entry name" value="HAD-like_sf"/>
</dbReference>
<dbReference type="InterPro" id="IPR023214">
    <property type="entry name" value="HAD_sf"/>
</dbReference>
<dbReference type="Proteomes" id="UP000315252">
    <property type="component" value="Unassembled WGS sequence"/>
</dbReference>
<evidence type="ECO:0000313" key="2">
    <source>
        <dbReference type="Proteomes" id="UP000315252"/>
    </source>
</evidence>
<dbReference type="OrthoDB" id="9803141at2"/>
<gene>
    <name evidence="1" type="ORF">FKG95_01340</name>
</gene>
<dbReference type="RefSeq" id="WP_142894400.1">
    <property type="nucleotide sequence ID" value="NZ_ML660052.1"/>
</dbReference>
<dbReference type="Gene3D" id="3.40.50.1000">
    <property type="entry name" value="HAD superfamily/HAD-like"/>
    <property type="match status" value="1"/>
</dbReference>
<dbReference type="SFLD" id="SFLDG01129">
    <property type="entry name" value="C1.5:_HAD__Beta-PGM__Phosphata"/>
    <property type="match status" value="1"/>
</dbReference>
<dbReference type="PANTHER" id="PTHR12725">
    <property type="entry name" value="HALOACID DEHALOGENASE-LIKE HYDROLASE"/>
    <property type="match status" value="1"/>
</dbReference>
<proteinExistence type="predicted"/>
<dbReference type="SFLD" id="SFLDS00003">
    <property type="entry name" value="Haloacid_Dehalogenase"/>
    <property type="match status" value="1"/>
</dbReference>
<dbReference type="InterPro" id="IPR006439">
    <property type="entry name" value="HAD-SF_hydro_IA"/>
</dbReference>
<dbReference type="AlphaFoldDB" id="A0A545U1J3"/>
<dbReference type="NCBIfam" id="TIGR01509">
    <property type="entry name" value="HAD-SF-IA-v3"/>
    <property type="match status" value="1"/>
</dbReference>
<accession>A0A545U1J3</accession>
<dbReference type="NCBIfam" id="TIGR01993">
    <property type="entry name" value="Pyr-5-nucltdase"/>
    <property type="match status" value="1"/>
</dbReference>
<protein>
    <submittedName>
        <fullName evidence="1">Pyrimidine 5'-nucleotidase</fullName>
    </submittedName>
</protein>
<sequence>MISQSDIPSLRDSDIEKDAVSLSHIDTWIFDLDNTLYPESSSLFDQVDRRMGLFVEQLLGLDPVSARTLQKQYFREHGTTLRGLMTLHDIDPQSYLEFVHEIDVSGITPNRELDRVLGSLPGRKVIFTNASVPHALNVMNQLGIATHFSDIYDIVRANFLPKPARETYEDFTSSLQVDPSKAIFFEDTARNLEPAAAMGMTTVWLETYGNGSARGSENTYVHYRTNDLVDWLTSIALDPAAE</sequence>
<dbReference type="InterPro" id="IPR010237">
    <property type="entry name" value="Pyr-5-nucltdase"/>
</dbReference>
<evidence type="ECO:0000313" key="1">
    <source>
        <dbReference type="EMBL" id="TQV83273.1"/>
    </source>
</evidence>
<dbReference type="SFLD" id="SFLDG01132">
    <property type="entry name" value="C1.5.3:_5'-Nucleotidase_Like"/>
    <property type="match status" value="1"/>
</dbReference>
<reference evidence="1 2" key="1">
    <citation type="submission" date="2019-06" db="EMBL/GenBank/DDBJ databases">
        <title>Whole genome sequence for Rhodospirillaceae sp. R148.</title>
        <authorList>
            <person name="Wang G."/>
        </authorList>
    </citation>
    <scope>NUCLEOTIDE SEQUENCE [LARGE SCALE GENOMIC DNA]</scope>
    <source>
        <strain evidence="1 2">R148</strain>
    </source>
</reference>
<dbReference type="PRINTS" id="PR00413">
    <property type="entry name" value="HADHALOGNASE"/>
</dbReference>
<dbReference type="Pfam" id="PF00702">
    <property type="entry name" value="Hydrolase"/>
    <property type="match status" value="1"/>
</dbReference>
<keyword evidence="2" id="KW-1185">Reference proteome</keyword>
<dbReference type="PANTHER" id="PTHR12725:SF117">
    <property type="entry name" value="HALOACID DEHALOGENASE-LIKE HYDROLASE"/>
    <property type="match status" value="1"/>
</dbReference>
<comment type="caution">
    <text evidence="1">The sequence shown here is derived from an EMBL/GenBank/DDBJ whole genome shotgun (WGS) entry which is preliminary data.</text>
</comment>